<name>A0A9P8N1P1_9HYPO</name>
<dbReference type="InterPro" id="IPR011054">
    <property type="entry name" value="Rudment_hybrid_motif"/>
</dbReference>
<dbReference type="RefSeq" id="XP_044722742.1">
    <property type="nucleotide sequence ID" value="XM_044861716.1"/>
</dbReference>
<dbReference type="PANTHER" id="PTHR18866:SF128">
    <property type="entry name" value="UREA AMIDOLYASE"/>
    <property type="match status" value="1"/>
</dbReference>
<dbReference type="InterPro" id="IPR005481">
    <property type="entry name" value="BC-like_N"/>
</dbReference>
<evidence type="ECO:0000259" key="10">
    <source>
        <dbReference type="PROSITE" id="PS50975"/>
    </source>
</evidence>
<dbReference type="Gene3D" id="3.30.1360.40">
    <property type="match status" value="1"/>
</dbReference>
<dbReference type="InterPro" id="IPR029000">
    <property type="entry name" value="Cyclophilin-like_dom_sf"/>
</dbReference>
<keyword evidence="3 7" id="KW-0547">Nucleotide-binding</keyword>
<protein>
    <submittedName>
        <fullName evidence="12">Carboxyltransferase domain-containing protein</fullName>
    </submittedName>
</protein>
<dbReference type="GO" id="GO:0046872">
    <property type="term" value="F:metal ion binding"/>
    <property type="evidence" value="ECO:0007669"/>
    <property type="project" value="InterPro"/>
</dbReference>
<dbReference type="Pfam" id="PF02786">
    <property type="entry name" value="CPSase_L_D2"/>
    <property type="match status" value="1"/>
</dbReference>
<dbReference type="Pfam" id="PF02785">
    <property type="entry name" value="Biotin_carb_C"/>
    <property type="match status" value="1"/>
</dbReference>
<dbReference type="PROSITE" id="PS00867">
    <property type="entry name" value="CPSASE_2"/>
    <property type="match status" value="1"/>
</dbReference>
<dbReference type="CDD" id="cd06850">
    <property type="entry name" value="biotinyl_domain"/>
    <property type="match status" value="1"/>
</dbReference>
<dbReference type="SUPFAM" id="SSF51230">
    <property type="entry name" value="Single hybrid motif"/>
    <property type="match status" value="1"/>
</dbReference>
<organism evidence="12 13">
    <name type="scientific">Hirsutella rhossiliensis</name>
    <dbReference type="NCBI Taxonomy" id="111463"/>
    <lineage>
        <taxon>Eukaryota</taxon>
        <taxon>Fungi</taxon>
        <taxon>Dikarya</taxon>
        <taxon>Ascomycota</taxon>
        <taxon>Pezizomycotina</taxon>
        <taxon>Sordariomycetes</taxon>
        <taxon>Hypocreomycetidae</taxon>
        <taxon>Hypocreales</taxon>
        <taxon>Ophiocordycipitaceae</taxon>
        <taxon>Hirsutella</taxon>
    </lineage>
</organism>
<accession>A0A9P8N1P1</accession>
<evidence type="ECO:0000256" key="5">
    <source>
        <dbReference type="ARBA" id="ARBA00022840"/>
    </source>
</evidence>
<evidence type="ECO:0000256" key="8">
    <source>
        <dbReference type="SAM" id="Coils"/>
    </source>
</evidence>
<dbReference type="InterPro" id="IPR005479">
    <property type="entry name" value="CPAse_ATP-bd"/>
</dbReference>
<dbReference type="SUPFAM" id="SSF50891">
    <property type="entry name" value="Cyclophilin-like"/>
    <property type="match status" value="2"/>
</dbReference>
<keyword evidence="5 7" id="KW-0067">ATP-binding</keyword>
<dbReference type="InterPro" id="IPR003833">
    <property type="entry name" value="CT_C_D"/>
</dbReference>
<dbReference type="EMBL" id="JAIZPD010000003">
    <property type="protein sequence ID" value="KAH0965229.1"/>
    <property type="molecule type" value="Genomic_DNA"/>
</dbReference>
<dbReference type="SMART" id="SM00878">
    <property type="entry name" value="Biotin_carb_C"/>
    <property type="match status" value="1"/>
</dbReference>
<evidence type="ECO:0000256" key="4">
    <source>
        <dbReference type="ARBA" id="ARBA00022801"/>
    </source>
</evidence>
<feature type="coiled-coil region" evidence="8">
    <location>
        <begin position="1108"/>
        <end position="1145"/>
    </location>
</feature>
<keyword evidence="4" id="KW-0378">Hydrolase</keyword>
<dbReference type="InterPro" id="IPR000089">
    <property type="entry name" value="Biotin_lipoyl"/>
</dbReference>
<dbReference type="GeneID" id="68352374"/>
<dbReference type="Pfam" id="PF00364">
    <property type="entry name" value="Biotin_lipoyl"/>
    <property type="match status" value="1"/>
</dbReference>
<keyword evidence="6" id="KW-0092">Biotin</keyword>
<dbReference type="Pfam" id="PF02682">
    <property type="entry name" value="CT_C_D"/>
    <property type="match status" value="1"/>
</dbReference>
<dbReference type="Gene3D" id="2.40.100.10">
    <property type="entry name" value="Cyclophilin-like"/>
    <property type="match status" value="2"/>
</dbReference>
<dbReference type="PROSITE" id="PS00188">
    <property type="entry name" value="BIOTIN"/>
    <property type="match status" value="1"/>
</dbReference>
<dbReference type="InterPro" id="IPR016185">
    <property type="entry name" value="PreATP-grasp_dom_sf"/>
</dbReference>
<dbReference type="GO" id="GO:0016787">
    <property type="term" value="F:hydrolase activity"/>
    <property type="evidence" value="ECO:0007669"/>
    <property type="project" value="UniProtKB-KW"/>
</dbReference>
<feature type="domain" description="ATP-grasp" evidence="10">
    <location>
        <begin position="121"/>
        <end position="321"/>
    </location>
</feature>
<reference evidence="12" key="1">
    <citation type="submission" date="2021-09" db="EMBL/GenBank/DDBJ databases">
        <title>A high-quality genome of the endoparasitic fungus Hirsutella rhossiliensis with a comparison of Hirsutella genomes reveals transposable elements contributing to genome size variation.</title>
        <authorList>
            <person name="Lin R."/>
            <person name="Jiao Y."/>
            <person name="Sun X."/>
            <person name="Ling J."/>
            <person name="Xie B."/>
            <person name="Cheng X."/>
        </authorList>
    </citation>
    <scope>NUCLEOTIDE SEQUENCE</scope>
    <source>
        <strain evidence="12">HR02</strain>
    </source>
</reference>
<dbReference type="PROSITE" id="PS50975">
    <property type="entry name" value="ATP_GRASP"/>
    <property type="match status" value="1"/>
</dbReference>
<evidence type="ECO:0000256" key="1">
    <source>
        <dbReference type="ARBA" id="ARBA00001953"/>
    </source>
</evidence>
<dbReference type="SMART" id="SM00797">
    <property type="entry name" value="AHS2"/>
    <property type="match status" value="1"/>
</dbReference>
<gene>
    <name evidence="12" type="ORF">HRG_03245</name>
</gene>
<feature type="domain" description="Biotin carboxylation" evidence="11">
    <location>
        <begin position="3"/>
        <end position="461"/>
    </location>
</feature>
<dbReference type="InterPro" id="IPR011053">
    <property type="entry name" value="Single_hybrid_motif"/>
</dbReference>
<dbReference type="GO" id="GO:0016874">
    <property type="term" value="F:ligase activity"/>
    <property type="evidence" value="ECO:0007669"/>
    <property type="project" value="UniProtKB-KW"/>
</dbReference>
<dbReference type="InterPro" id="IPR001882">
    <property type="entry name" value="Biotin_BS"/>
</dbReference>
<dbReference type="SUPFAM" id="SSF160467">
    <property type="entry name" value="PH0987 N-terminal domain-like"/>
    <property type="match status" value="1"/>
</dbReference>
<dbReference type="InterPro" id="IPR011764">
    <property type="entry name" value="Biotin_carboxylation_dom"/>
</dbReference>
<dbReference type="InterPro" id="IPR011761">
    <property type="entry name" value="ATP-grasp"/>
</dbReference>
<keyword evidence="13" id="KW-1185">Reference proteome</keyword>
<dbReference type="Pfam" id="PF02626">
    <property type="entry name" value="CT_A_B"/>
    <property type="match status" value="1"/>
</dbReference>
<dbReference type="PROSITE" id="PS50968">
    <property type="entry name" value="BIOTINYL_LIPOYL"/>
    <property type="match status" value="1"/>
</dbReference>
<proteinExistence type="predicted"/>
<dbReference type="SUPFAM" id="SSF56059">
    <property type="entry name" value="Glutathione synthetase ATP-binding domain-like"/>
    <property type="match status" value="1"/>
</dbReference>
<dbReference type="GO" id="GO:0005524">
    <property type="term" value="F:ATP binding"/>
    <property type="evidence" value="ECO:0007669"/>
    <property type="project" value="UniProtKB-UniRule"/>
</dbReference>
<dbReference type="SMART" id="SM00796">
    <property type="entry name" value="AHS1"/>
    <property type="match status" value="1"/>
</dbReference>
<evidence type="ECO:0000259" key="11">
    <source>
        <dbReference type="PROSITE" id="PS50979"/>
    </source>
</evidence>
<evidence type="ECO:0000256" key="2">
    <source>
        <dbReference type="ARBA" id="ARBA00022598"/>
    </source>
</evidence>
<dbReference type="InterPro" id="IPR003778">
    <property type="entry name" value="CT_A_B"/>
</dbReference>
<keyword evidence="2" id="KW-0436">Ligase</keyword>
<dbReference type="PROSITE" id="PS50979">
    <property type="entry name" value="BC"/>
    <property type="match status" value="1"/>
</dbReference>
<dbReference type="Gene3D" id="2.40.50.100">
    <property type="match status" value="1"/>
</dbReference>
<comment type="caution">
    <text evidence="12">The sequence shown here is derived from an EMBL/GenBank/DDBJ whole genome shotgun (WGS) entry which is preliminary data.</text>
</comment>
<dbReference type="Gene3D" id="3.30.470.20">
    <property type="entry name" value="ATP-grasp fold, B domain"/>
    <property type="match status" value="1"/>
</dbReference>
<evidence type="ECO:0000313" key="12">
    <source>
        <dbReference type="EMBL" id="KAH0965229.1"/>
    </source>
</evidence>
<dbReference type="InterPro" id="IPR005482">
    <property type="entry name" value="Biotin_COase_C"/>
</dbReference>
<dbReference type="Pfam" id="PF00289">
    <property type="entry name" value="Biotin_carb_N"/>
    <property type="match status" value="1"/>
</dbReference>
<evidence type="ECO:0000256" key="6">
    <source>
        <dbReference type="ARBA" id="ARBA00023267"/>
    </source>
</evidence>
<dbReference type="PANTHER" id="PTHR18866">
    <property type="entry name" value="CARBOXYLASE:PYRUVATE/ACETYL-COA/PROPIONYL-COA CARBOXYLASE"/>
    <property type="match status" value="1"/>
</dbReference>
<dbReference type="SUPFAM" id="SSF52440">
    <property type="entry name" value="PreATP-grasp domain"/>
    <property type="match status" value="1"/>
</dbReference>
<dbReference type="OrthoDB" id="196847at2759"/>
<evidence type="ECO:0000256" key="7">
    <source>
        <dbReference type="PROSITE-ProRule" id="PRU00409"/>
    </source>
</evidence>
<dbReference type="SUPFAM" id="SSF51246">
    <property type="entry name" value="Rudiment single hybrid motif"/>
    <property type="match status" value="1"/>
</dbReference>
<evidence type="ECO:0000259" key="9">
    <source>
        <dbReference type="PROSITE" id="PS50968"/>
    </source>
</evidence>
<comment type="cofactor">
    <cofactor evidence="1">
        <name>biotin</name>
        <dbReference type="ChEBI" id="CHEBI:57586"/>
    </cofactor>
</comment>
<dbReference type="AlphaFoldDB" id="A0A9P8N1P1"/>
<dbReference type="Proteomes" id="UP000824596">
    <property type="component" value="Unassembled WGS sequence"/>
</dbReference>
<evidence type="ECO:0000256" key="3">
    <source>
        <dbReference type="ARBA" id="ARBA00022741"/>
    </source>
</evidence>
<evidence type="ECO:0000313" key="13">
    <source>
        <dbReference type="Proteomes" id="UP000824596"/>
    </source>
</evidence>
<dbReference type="InterPro" id="IPR050856">
    <property type="entry name" value="Biotin_carboxylase_complex"/>
</dbReference>
<sequence length="1245" mass="135376">MERLNTVLVANRGEIACRLIKTAKKLSIRTLAVYTEPDSFSKHVVEADEAFLLRGGARTAYLDGAQIIAIAKDNGVQAVLPGYGFLSENADFAQAVAAAGLVFAGPSAEAIRAFGLKHIARELAIQAGVPVVPGSNGLLASEDAAVSAAAALGYPVMLKTTAGGGGMGLLLCHDEAELRNNFGTAQSRGRSLFHNAGVFLERYFAESHHIEVQVFGNGLGSVVSIGERECSIQRRHQKVIEECPSPYVLRVPELRAKLTTCAIRLTESIRYGSAGTVEFLVDGRTSEVFFLEMNTRLQVEHGVTELCYGIDLVELMLRQADRQLDGKGGLDSDELRELQRCCLGPRGHAIEARVYAENPAKDFAPSPGLLQEVSWHTAPGSRIDSWVRAGMKISSDYDALLAKVMYLGSTRDDAIRGLSEVLGRSAIRGPPVNLEWLHAIVQDAGFIEGRTTTRFLDTCKITVPGIDILSGGSYTLVQDHPGRPSVGHGFGHAGPMDPIAFQTANILAGNPIGTEGLEITLTGPDMVFLGDAVIALCGPPVPARLDGSDLALWTRYPVRAGQRLTIGKLPSHCRVYLAIYKGLANVARWYGSKSTNPMVNVGGYQGRALKAGDFLSIVDAVEVPKVDALEMPRRVIPTYTSDWVIQVMSGPYEAGYLSPADITTLFQHTWEVSHNSARGGIRLLGPRPEFARRDGGEGGSHPSNVIEYGYPIGGLNWTGDEPAIFPVDAPDFGGFVCSHTVIKADMWKMGQLRAGDRVRFRRVGLQAALAQRRRHDDFLQSLASAVSSGLWEDVVAFDSHSLGAEATDADQDLVRVLETTSSRPMVSYRAGGDDYLLVDYGDGKCDLNHKCRATALQRHIDDRASGIVSPQTRTKEGAVVNMVGCGNSLAIFYDGLRLHHDDLVKFLVSVEEKLGDLRTIQLPNRQFRLPVTFTHKRLTDAIERYTGNQRSIASYLPDPFRFVAESNGMTADELKNLLLRAESVVIGVGFVMALPLCLPVDPRDRLRSPKMNPSRTYTPEGTFSWGGSSISIYAVDSPGGFMPIGMTVPGLDLFGAKGGGFLENRPWLFESMDQMSFYEVSEDEYDAQMTQFRAGTYHFEVQEGVFDMAAHNKLLRETAAEAEALQRQRARAQDAMAQREKAMLNKWLAEKDAGRSQFDHESALAEDPDLEAIEAPMNANVWKVLVEQSQRVDGGQIVAILEAMKMEISVNADSSLTGGTVVKLLVEPGDSIRSGEPIALVRRAG</sequence>
<keyword evidence="8" id="KW-0175">Coiled coil</keyword>
<feature type="domain" description="Lipoyl-binding" evidence="9">
    <location>
        <begin position="1162"/>
        <end position="1242"/>
    </location>
</feature>